<gene>
    <name evidence="1" type="ORF">M9H77_11042</name>
</gene>
<organism evidence="1 2">
    <name type="scientific">Catharanthus roseus</name>
    <name type="common">Madagascar periwinkle</name>
    <name type="synonym">Vinca rosea</name>
    <dbReference type="NCBI Taxonomy" id="4058"/>
    <lineage>
        <taxon>Eukaryota</taxon>
        <taxon>Viridiplantae</taxon>
        <taxon>Streptophyta</taxon>
        <taxon>Embryophyta</taxon>
        <taxon>Tracheophyta</taxon>
        <taxon>Spermatophyta</taxon>
        <taxon>Magnoliopsida</taxon>
        <taxon>eudicotyledons</taxon>
        <taxon>Gunneridae</taxon>
        <taxon>Pentapetalae</taxon>
        <taxon>asterids</taxon>
        <taxon>lamiids</taxon>
        <taxon>Gentianales</taxon>
        <taxon>Apocynaceae</taxon>
        <taxon>Rauvolfioideae</taxon>
        <taxon>Vinceae</taxon>
        <taxon>Catharanthinae</taxon>
        <taxon>Catharanthus</taxon>
    </lineage>
</organism>
<sequence>MDGQSDPQASTFSAAELEFVAEDEMIEIVPNMRMDPLDLICGKFGPFMPQIVTQVPIWLAIALKKRGKCTIRPPEWIAVEKLTQVLEAERDSEKFQPLPFHYVEISRLLFDIASDDIPDIYMVRSLIEDIKDVRFHKIGAGLEIISKERTYALRLKNLSAMEANIVRPFVTRALQTFYKLSSPEMIQDSGSVSDRQPQTTDRGPRLAVADAIGYPLEQTEAAYCSSAYVGLILRPTNTVSHHNKFWKAEYISVVYLKS</sequence>
<reference evidence="2" key="1">
    <citation type="journal article" date="2023" name="Nat. Plants">
        <title>Single-cell RNA sequencing provides a high-resolution roadmap for understanding the multicellular compartmentation of specialized metabolism.</title>
        <authorList>
            <person name="Sun S."/>
            <person name="Shen X."/>
            <person name="Li Y."/>
            <person name="Li Y."/>
            <person name="Wang S."/>
            <person name="Li R."/>
            <person name="Zhang H."/>
            <person name="Shen G."/>
            <person name="Guo B."/>
            <person name="Wei J."/>
            <person name="Xu J."/>
            <person name="St-Pierre B."/>
            <person name="Chen S."/>
            <person name="Sun C."/>
        </authorList>
    </citation>
    <scope>NUCLEOTIDE SEQUENCE [LARGE SCALE GENOMIC DNA]</scope>
</reference>
<evidence type="ECO:0000313" key="1">
    <source>
        <dbReference type="EMBL" id="KAI5670678.1"/>
    </source>
</evidence>
<keyword evidence="2" id="KW-1185">Reference proteome</keyword>
<dbReference type="Proteomes" id="UP001060085">
    <property type="component" value="Linkage Group LG03"/>
</dbReference>
<protein>
    <submittedName>
        <fullName evidence="1">Uncharacterized protein</fullName>
    </submittedName>
</protein>
<dbReference type="EMBL" id="CM044703">
    <property type="protein sequence ID" value="KAI5670678.1"/>
    <property type="molecule type" value="Genomic_DNA"/>
</dbReference>
<name>A0ACC0BDH3_CATRO</name>
<comment type="caution">
    <text evidence="1">The sequence shown here is derived from an EMBL/GenBank/DDBJ whole genome shotgun (WGS) entry which is preliminary data.</text>
</comment>
<evidence type="ECO:0000313" key="2">
    <source>
        <dbReference type="Proteomes" id="UP001060085"/>
    </source>
</evidence>
<proteinExistence type="predicted"/>
<accession>A0ACC0BDH3</accession>